<evidence type="ECO:0000256" key="5">
    <source>
        <dbReference type="ARBA" id="ARBA00046138"/>
    </source>
</evidence>
<organism evidence="8 9">
    <name type="scientific">Oryctolagus cuniculus</name>
    <name type="common">Rabbit</name>
    <dbReference type="NCBI Taxonomy" id="9986"/>
    <lineage>
        <taxon>Eukaryota</taxon>
        <taxon>Metazoa</taxon>
        <taxon>Chordata</taxon>
        <taxon>Craniata</taxon>
        <taxon>Vertebrata</taxon>
        <taxon>Euteleostomi</taxon>
        <taxon>Mammalia</taxon>
        <taxon>Eutheria</taxon>
        <taxon>Euarchontoglires</taxon>
        <taxon>Glires</taxon>
        <taxon>Lagomorpha</taxon>
        <taxon>Leporidae</taxon>
        <taxon>Oryctolagus</taxon>
    </lineage>
</organism>
<dbReference type="GO" id="GO:0007005">
    <property type="term" value="P:mitochondrion organization"/>
    <property type="evidence" value="ECO:0007669"/>
    <property type="project" value="TreeGrafter"/>
</dbReference>
<evidence type="ECO:0000256" key="6">
    <source>
        <dbReference type="RuleBase" id="RU366048"/>
    </source>
</evidence>
<evidence type="ECO:0000256" key="3">
    <source>
        <dbReference type="ARBA" id="ARBA00045600"/>
    </source>
</evidence>
<evidence type="ECO:0000259" key="7">
    <source>
        <dbReference type="SMART" id="SM00244"/>
    </source>
</evidence>
<comment type="function">
    <text evidence="4">Protein with pleiotropic attributes mediated in a cell-compartment- and tissue-specific manner, which include the plasma membrane-associated cell signaling functions, mitochondrial chaperone, and transcriptional co-regulator of transcription factors in the nucleus. Plays a role in adipose tissue and glucose homeostasis in a sex-specific manner. Contributes to pulmonary vascular remodeling by accelerating proliferation of pulmonary arterial smooth muscle cells.</text>
</comment>
<dbReference type="PANTHER" id="PTHR23222:SF0">
    <property type="entry name" value="PROHIBITIN 1"/>
    <property type="match status" value="1"/>
</dbReference>
<dbReference type="Proteomes" id="UP000001811">
    <property type="component" value="Chromosome 12"/>
</dbReference>
<dbReference type="InterPro" id="IPR000163">
    <property type="entry name" value="Prohibitin"/>
</dbReference>
<evidence type="ECO:0000313" key="9">
    <source>
        <dbReference type="Proteomes" id="UP000001811"/>
    </source>
</evidence>
<reference evidence="8" key="3">
    <citation type="submission" date="2025-09" db="UniProtKB">
        <authorList>
            <consortium name="Ensembl"/>
        </authorList>
    </citation>
    <scope>IDENTIFICATION</scope>
    <source>
        <strain evidence="8">Thorbecke</strain>
    </source>
</reference>
<sequence length="262" mass="29216">MAAKVFESIGKSGLAISVAEDVGNFASWNVDAGHRAVISDQFCGVQDMVVGRRNSFPHPVGAEINYLCRSCPWNVWATTGSKQLQNVDFTLRSLFWQVASQLPTVFSSSRERYDKLVLLSITLELLKSAMAHFDAGKLITQRERVSRQVRDDLTERVATFGLILDGVSLTHLTFGREFTEAVEAKPVAWQEAERARFVVKAEQHKAQRLHNVYLFLPLNCNSIAKPESSTLEYFKGGPAMMGLSPSIYLEPRLVCDTELTTS</sequence>
<dbReference type="SMART" id="SM00244">
    <property type="entry name" value="PHB"/>
    <property type="match status" value="1"/>
</dbReference>
<keyword evidence="6" id="KW-0999">Mitochondrion inner membrane</keyword>
<dbReference type="GO" id="GO:0005743">
    <property type="term" value="C:mitochondrial inner membrane"/>
    <property type="evidence" value="ECO:0007669"/>
    <property type="project" value="UniProtKB-SubCell"/>
</dbReference>
<evidence type="ECO:0000256" key="2">
    <source>
        <dbReference type="ARBA" id="ARBA00022634"/>
    </source>
</evidence>
<dbReference type="Gene3D" id="3.30.479.30">
    <property type="entry name" value="Band 7 domain"/>
    <property type="match status" value="1"/>
</dbReference>
<dbReference type="GO" id="GO:0071897">
    <property type="term" value="P:DNA biosynthetic process"/>
    <property type="evidence" value="ECO:0007669"/>
    <property type="project" value="UniProtKB-KW"/>
</dbReference>
<comment type="subcellular location">
    <subcellularLocation>
        <location evidence="6">Mitochondrion inner membrane</location>
    </subcellularLocation>
</comment>
<keyword evidence="9" id="KW-1185">Reference proteome</keyword>
<dbReference type="CDD" id="cd03401">
    <property type="entry name" value="SPFH_prohibitin"/>
    <property type="match status" value="1"/>
</dbReference>
<dbReference type="PRINTS" id="PR00679">
    <property type="entry name" value="PROHIBITIN"/>
</dbReference>
<proteinExistence type="inferred from homology"/>
<comment type="function">
    <text evidence="3">In the nucleus, acts as a transcription coregulator, enhances promoter binding by TP53, a transcription factor it activates, but reduces the promoter binding by E2F1, a transcription factor it represses. Interacts with STAT3 to affect IL17 secretion in T-helper Th17 cells.</text>
</comment>
<name>A0A5F9CIB1_RABIT</name>
<comment type="function">
    <text evidence="5">In the plasma membrane, cooperates with CD86 to mediate CD86-signaling in B lymphocytes that regulates the level of IgG1 produced through the activation of distal signaling intermediates. Upon CD40 engagement, required to activate NF-kappa-B signaling pathway via phospholipase C and protein kinase C activation.</text>
</comment>
<feature type="domain" description="Band 7" evidence="7">
    <location>
        <begin position="26"/>
        <end position="186"/>
    </location>
</feature>
<keyword evidence="6" id="KW-0472">Membrane</keyword>
<evidence type="ECO:0000256" key="1">
    <source>
        <dbReference type="ARBA" id="ARBA00009658"/>
    </source>
</evidence>
<evidence type="ECO:0000313" key="8">
    <source>
        <dbReference type="Ensembl" id="ENSOCUP00000033220.1"/>
    </source>
</evidence>
<dbReference type="SMR" id="A0A5F9CIB1"/>
<dbReference type="Bgee" id="ENSOCUG00000031141">
    <property type="expression patterns" value="Expressed in smooth muscle tissue and 3 other cell types or tissues"/>
</dbReference>
<dbReference type="PANTHER" id="PTHR23222">
    <property type="entry name" value="PROHIBITIN"/>
    <property type="match status" value="1"/>
</dbReference>
<reference evidence="8 9" key="1">
    <citation type="journal article" date="2011" name="Nature">
        <title>A high-resolution map of human evolutionary constraint using 29 mammals.</title>
        <authorList>
            <person name="Lindblad-Toh K."/>
            <person name="Garber M."/>
            <person name="Zuk O."/>
            <person name="Lin M.F."/>
            <person name="Parker B.J."/>
            <person name="Washietl S."/>
            <person name="Kheradpour P."/>
            <person name="Ernst J."/>
            <person name="Jordan G."/>
            <person name="Mauceli E."/>
            <person name="Ward L.D."/>
            <person name="Lowe C.B."/>
            <person name="Holloway A.K."/>
            <person name="Clamp M."/>
            <person name="Gnerre S."/>
            <person name="Alfoldi J."/>
            <person name="Beal K."/>
            <person name="Chang J."/>
            <person name="Clawson H."/>
            <person name="Cuff J."/>
            <person name="Di Palma F."/>
            <person name="Fitzgerald S."/>
            <person name="Flicek P."/>
            <person name="Guttman M."/>
            <person name="Hubisz M.J."/>
            <person name="Jaffe D.B."/>
            <person name="Jungreis I."/>
            <person name="Kent W.J."/>
            <person name="Kostka D."/>
            <person name="Lara M."/>
            <person name="Martins A.L."/>
            <person name="Massingham T."/>
            <person name="Moltke I."/>
            <person name="Raney B.J."/>
            <person name="Rasmussen M.D."/>
            <person name="Robinson J."/>
            <person name="Stark A."/>
            <person name="Vilella A.J."/>
            <person name="Wen J."/>
            <person name="Xie X."/>
            <person name="Zody M.C."/>
            <person name="Baldwin J."/>
            <person name="Bloom T."/>
            <person name="Chin C.W."/>
            <person name="Heiman D."/>
            <person name="Nicol R."/>
            <person name="Nusbaum C."/>
            <person name="Young S."/>
            <person name="Wilkinson J."/>
            <person name="Worley K.C."/>
            <person name="Kovar C.L."/>
            <person name="Muzny D.M."/>
            <person name="Gibbs R.A."/>
            <person name="Cree A."/>
            <person name="Dihn H.H."/>
            <person name="Fowler G."/>
            <person name="Jhangiani S."/>
            <person name="Joshi V."/>
            <person name="Lee S."/>
            <person name="Lewis L.R."/>
            <person name="Nazareth L.V."/>
            <person name="Okwuonu G."/>
            <person name="Santibanez J."/>
            <person name="Warren W.C."/>
            <person name="Mardis E.R."/>
            <person name="Weinstock G.M."/>
            <person name="Wilson R.K."/>
            <person name="Delehaunty K."/>
            <person name="Dooling D."/>
            <person name="Fronik C."/>
            <person name="Fulton L."/>
            <person name="Fulton B."/>
            <person name="Graves T."/>
            <person name="Minx P."/>
            <person name="Sodergren E."/>
            <person name="Birney E."/>
            <person name="Margulies E.H."/>
            <person name="Herrero J."/>
            <person name="Green E.D."/>
            <person name="Haussler D."/>
            <person name="Siepel A."/>
            <person name="Goldman N."/>
            <person name="Pollard K.S."/>
            <person name="Pedersen J.S."/>
            <person name="Lander E.S."/>
            <person name="Kellis M."/>
        </authorList>
    </citation>
    <scope>NUCLEOTIDE SEQUENCE [LARGE SCALE GENOMIC DNA]</scope>
    <source>
        <strain evidence="8 9">Thorbecke inbred</strain>
    </source>
</reference>
<keyword evidence="2" id="KW-0237">DNA synthesis</keyword>
<dbReference type="Pfam" id="PF01145">
    <property type="entry name" value="Band_7"/>
    <property type="match status" value="1"/>
</dbReference>
<dbReference type="InParanoid" id="A0A5F9CIB1"/>
<keyword evidence="6" id="KW-0496">Mitochondrion</keyword>
<dbReference type="InterPro" id="IPR036013">
    <property type="entry name" value="Band_7/SPFH_dom_sf"/>
</dbReference>
<protein>
    <recommendedName>
        <fullName evidence="6">Prohibitin</fullName>
    </recommendedName>
</protein>
<accession>A0A5F9CIB1</accession>
<evidence type="ECO:0000256" key="4">
    <source>
        <dbReference type="ARBA" id="ARBA00046022"/>
    </source>
</evidence>
<comment type="similarity">
    <text evidence="1 6">Belongs to the prohibitin family.</text>
</comment>
<dbReference type="InterPro" id="IPR001107">
    <property type="entry name" value="Band_7"/>
</dbReference>
<reference evidence="8" key="2">
    <citation type="submission" date="2025-08" db="UniProtKB">
        <authorList>
            <consortium name="Ensembl"/>
        </authorList>
    </citation>
    <scope>IDENTIFICATION</scope>
    <source>
        <strain evidence="8">Thorbecke</strain>
    </source>
</reference>
<dbReference type="GeneTree" id="ENSGT00950000183070"/>
<dbReference type="Ensembl" id="ENSOCUT00000042553.1">
    <property type="protein sequence ID" value="ENSOCUP00000033220.1"/>
    <property type="gene ID" value="ENSOCUG00000031141.1"/>
</dbReference>
<dbReference type="AlphaFoldDB" id="A0A5F9CIB1"/>
<dbReference type="SUPFAM" id="SSF117892">
    <property type="entry name" value="Band 7/SPFH domain"/>
    <property type="match status" value="1"/>
</dbReference>
<dbReference type="STRING" id="9986.ENSOCUP00000033220"/>
<dbReference type="EMBL" id="AAGW02029226">
    <property type="status" value="NOT_ANNOTATED_CDS"/>
    <property type="molecule type" value="Genomic_DNA"/>
</dbReference>